<feature type="domain" description="Sigma-54 factor interaction" evidence="3">
    <location>
        <begin position="84"/>
        <end position="317"/>
    </location>
</feature>
<evidence type="ECO:0000259" key="3">
    <source>
        <dbReference type="PROSITE" id="PS50045"/>
    </source>
</evidence>
<feature type="domain" description="PRD" evidence="5">
    <location>
        <begin position="802"/>
        <end position="901"/>
    </location>
</feature>
<evidence type="ECO:0000259" key="4">
    <source>
        <dbReference type="PROSITE" id="PS51096"/>
    </source>
</evidence>
<comment type="caution">
    <text evidence="6">The sequence shown here is derived from an EMBL/GenBank/DDBJ whole genome shotgun (WGS) entry which is preliminary data.</text>
</comment>
<evidence type="ECO:0000313" key="6">
    <source>
        <dbReference type="EMBL" id="MBU5436913.1"/>
    </source>
</evidence>
<dbReference type="InterPro" id="IPR004701">
    <property type="entry name" value="PTS_EIIA_man-typ"/>
</dbReference>
<dbReference type="CDD" id="cd00009">
    <property type="entry name" value="AAA"/>
    <property type="match status" value="1"/>
</dbReference>
<evidence type="ECO:0000259" key="5">
    <source>
        <dbReference type="PROSITE" id="PS51372"/>
    </source>
</evidence>
<accession>A0ABS6E3S9</accession>
<proteinExistence type="predicted"/>
<dbReference type="InterPro" id="IPR002078">
    <property type="entry name" value="Sigma_54_int"/>
</dbReference>
<dbReference type="PROSITE" id="PS50045">
    <property type="entry name" value="SIGMA54_INTERACT_4"/>
    <property type="match status" value="1"/>
</dbReference>
<dbReference type="InterPro" id="IPR011608">
    <property type="entry name" value="PRD"/>
</dbReference>
<dbReference type="RefSeq" id="WP_216516512.1">
    <property type="nucleotide sequence ID" value="NZ_JAHLPM010000002.1"/>
</dbReference>
<feature type="domain" description="PTS EIIA type-4" evidence="4">
    <location>
        <begin position="548"/>
        <end position="675"/>
    </location>
</feature>
<keyword evidence="1" id="KW-0547">Nucleotide-binding</keyword>
<keyword evidence="2" id="KW-0067">ATP-binding</keyword>
<protein>
    <submittedName>
        <fullName evidence="6">Sigma 54-interacting transcriptional regulator</fullName>
    </submittedName>
</protein>
<evidence type="ECO:0000313" key="7">
    <source>
        <dbReference type="Proteomes" id="UP000749471"/>
    </source>
</evidence>
<reference evidence="6 7" key="1">
    <citation type="submission" date="2021-06" db="EMBL/GenBank/DDBJ databases">
        <authorList>
            <person name="Sun Q."/>
            <person name="Li D."/>
        </authorList>
    </citation>
    <scope>NUCLEOTIDE SEQUENCE [LARGE SCALE GENOMIC DNA]</scope>
    <source>
        <strain evidence="6 7">MSJ-40</strain>
    </source>
</reference>
<name>A0ABS6E3S9_9FIRM</name>
<dbReference type="Proteomes" id="UP000749471">
    <property type="component" value="Unassembled WGS sequence"/>
</dbReference>
<dbReference type="Pfam" id="PF00874">
    <property type="entry name" value="PRD"/>
    <property type="match status" value="2"/>
</dbReference>
<gene>
    <name evidence="6" type="ORF">KQI42_02765</name>
</gene>
<dbReference type="PROSITE" id="PS51372">
    <property type="entry name" value="PRD_2"/>
    <property type="match status" value="2"/>
</dbReference>
<evidence type="ECO:0000256" key="2">
    <source>
        <dbReference type="ARBA" id="ARBA00022840"/>
    </source>
</evidence>
<dbReference type="InterPro" id="IPR003593">
    <property type="entry name" value="AAA+_ATPase"/>
</dbReference>
<dbReference type="PANTHER" id="PTHR32071:SF38">
    <property type="entry name" value="PSP OPERON TRANSCRIPTIONAL ACTIVATOR"/>
    <property type="match status" value="1"/>
</dbReference>
<dbReference type="Pfam" id="PF00158">
    <property type="entry name" value="Sigma54_activat"/>
    <property type="match status" value="1"/>
</dbReference>
<organism evidence="6 7">
    <name type="scientific">Tissierella simiarum</name>
    <dbReference type="NCBI Taxonomy" id="2841534"/>
    <lineage>
        <taxon>Bacteria</taxon>
        <taxon>Bacillati</taxon>
        <taxon>Bacillota</taxon>
        <taxon>Tissierellia</taxon>
        <taxon>Tissierellales</taxon>
        <taxon>Tissierellaceae</taxon>
        <taxon>Tissierella</taxon>
    </lineage>
</organism>
<evidence type="ECO:0000256" key="1">
    <source>
        <dbReference type="ARBA" id="ARBA00022741"/>
    </source>
</evidence>
<sequence>MKNNKEKVFAIVKESIVNSSKGISAGEIAKMLNMHRSNASSLLNELYKEGKLLKIRGKPVLYTLNKDEKRGTTTFKTTGNFDMLIGSSDSLKKSIQQAKAAILYPPNGLHTLILGPSGVGKTMFAELMFNFAIENSTFPIDSPFIAFNCADYANNPQLLLTYLFGCKKGAFTGADKDKEGIVAKANGGVLFLDEVHRLPPEGQEMLFYLIDKGLYTPLGDEKKRESKVLIICATTEDIDNVLLTTFTRRIPMTIEIPQLKERSLEERFQLIYEFFTIEAGRIGRSIQVSTNTMRQLLLYECSGNVGQLKSDIQLGCANAFLNSVSNGLKNIVVHCTDFASHVNQGLLIYKSHRNEVDKLIKDNARLEFTSKGPKSFLEEGDYSLPDNFYEEIEKRMNELQQRDLKAEDIRLMMELDIENYFKNFMRSFKLGIHKEQLSKIVDEKLIDIVESFLRDASKKLDRIFPNKVFYGLCLHINGSINRLKENKDIVNHNLENIQKDYGKEYEIAEELSKKIESNYGITVPEDEIGFITMFLTVDEIENKSAYGKPIVIIAMHGRATASSMAEVVNSLVGANNVYGYDMPLEKSTKDAYEELKELIIKKEQGAGTLLLVDMGSLGIFGELISRDTGIKIKSIDMVTTPIALECSRKAIIESDIEKIYEEMLKNVYQYTSYNMKVREHFLPNKENIIVTLCTTGEGSAIKLKSFIESKVNIKKHNLEVFPMSLNNKDHMFKQINNISKEKNILAIVGTINPNIYGIPYISTYDVFMDNDCDKLINIIEGKATSSSYESFAKALEDELQNIDLSIYEKIYDDFILNIERNINKKMSQATYTGLKVHMACSINNLVGGGLSPTCYYKDLILGKYDKEISLVKEVIKVIEEYYKIKFDIDAICFIVRNIISM</sequence>
<dbReference type="EMBL" id="JAHLPM010000002">
    <property type="protein sequence ID" value="MBU5436913.1"/>
    <property type="molecule type" value="Genomic_DNA"/>
</dbReference>
<dbReference type="SMART" id="SM00382">
    <property type="entry name" value="AAA"/>
    <property type="match status" value="1"/>
</dbReference>
<dbReference type="PANTHER" id="PTHR32071">
    <property type="entry name" value="TRANSCRIPTIONAL REGULATORY PROTEIN"/>
    <property type="match status" value="1"/>
</dbReference>
<dbReference type="Pfam" id="PF03610">
    <property type="entry name" value="EIIA-man"/>
    <property type="match status" value="1"/>
</dbReference>
<feature type="domain" description="PRD" evidence="5">
    <location>
        <begin position="440"/>
        <end position="545"/>
    </location>
</feature>
<dbReference type="PROSITE" id="PS51096">
    <property type="entry name" value="PTS_EIIA_TYPE_4"/>
    <property type="match status" value="1"/>
</dbReference>
<keyword evidence="7" id="KW-1185">Reference proteome</keyword>